<evidence type="ECO:0000313" key="1">
    <source>
        <dbReference type="EMBL" id="MBX37357.1"/>
    </source>
</evidence>
<accession>A0A2P2N4E5</accession>
<proteinExistence type="predicted"/>
<sequence>MGGRLSCLVHCHIYFGCSGKHKQSFYYFRWFIWMSAVAKSFLKSLKAYPRK</sequence>
<protein>
    <submittedName>
        <fullName evidence="1">Uncharacterized protein</fullName>
    </submittedName>
</protein>
<organism evidence="1">
    <name type="scientific">Rhizophora mucronata</name>
    <name type="common">Asiatic mangrove</name>
    <dbReference type="NCBI Taxonomy" id="61149"/>
    <lineage>
        <taxon>Eukaryota</taxon>
        <taxon>Viridiplantae</taxon>
        <taxon>Streptophyta</taxon>
        <taxon>Embryophyta</taxon>
        <taxon>Tracheophyta</taxon>
        <taxon>Spermatophyta</taxon>
        <taxon>Magnoliopsida</taxon>
        <taxon>eudicotyledons</taxon>
        <taxon>Gunneridae</taxon>
        <taxon>Pentapetalae</taxon>
        <taxon>rosids</taxon>
        <taxon>fabids</taxon>
        <taxon>Malpighiales</taxon>
        <taxon>Rhizophoraceae</taxon>
        <taxon>Rhizophora</taxon>
    </lineage>
</organism>
<name>A0A2P2N4E5_RHIMU</name>
<dbReference type="AlphaFoldDB" id="A0A2P2N4E5"/>
<dbReference type="EMBL" id="GGEC01056873">
    <property type="protein sequence ID" value="MBX37357.1"/>
    <property type="molecule type" value="Transcribed_RNA"/>
</dbReference>
<reference evidence="1" key="1">
    <citation type="submission" date="2018-02" db="EMBL/GenBank/DDBJ databases">
        <title>Rhizophora mucronata_Transcriptome.</title>
        <authorList>
            <person name="Meera S.P."/>
            <person name="Sreeshan A."/>
            <person name="Augustine A."/>
        </authorList>
    </citation>
    <scope>NUCLEOTIDE SEQUENCE</scope>
    <source>
        <tissue evidence="1">Leaf</tissue>
    </source>
</reference>